<evidence type="ECO:0000313" key="2">
    <source>
        <dbReference type="Proteomes" id="UP001158986"/>
    </source>
</evidence>
<organism evidence="1 2">
    <name type="scientific">Peronospora belbahrii</name>
    <dbReference type="NCBI Taxonomy" id="622444"/>
    <lineage>
        <taxon>Eukaryota</taxon>
        <taxon>Sar</taxon>
        <taxon>Stramenopiles</taxon>
        <taxon>Oomycota</taxon>
        <taxon>Peronosporomycetes</taxon>
        <taxon>Peronosporales</taxon>
        <taxon>Peronosporaceae</taxon>
        <taxon>Peronospora</taxon>
    </lineage>
</organism>
<keyword evidence="2" id="KW-1185">Reference proteome</keyword>
<proteinExistence type="predicted"/>
<accession>A0ABN8D8E4</accession>
<sequence>MANCNACKLTQVESVQLGAMAEGVERVVTLTDDFLAPQLSGNIMSLGKLEQKGFKISYRSGDRSRVRMSNGAVAFDVRATARLAKGAIDVIMAVLTAYGVAIDPANDVKVGCGGVGS</sequence>
<gene>
    <name evidence="1" type="ORF">PBS001_LOCUS6986</name>
</gene>
<comment type="caution">
    <text evidence="1">The sequence shown here is derived from an EMBL/GenBank/DDBJ whole genome shotgun (WGS) entry which is preliminary data.</text>
</comment>
<reference evidence="1 2" key="1">
    <citation type="submission" date="2021-11" db="EMBL/GenBank/DDBJ databases">
        <authorList>
            <person name="Islam A."/>
            <person name="Islam S."/>
            <person name="Flora M.S."/>
            <person name="Rahman M."/>
            <person name="Ziaur R.M."/>
            <person name="Epstein J.H."/>
            <person name="Hassan M."/>
            <person name="Klassen M."/>
            <person name="Woodard K."/>
            <person name="Webb A."/>
            <person name="Webby R.J."/>
            <person name="El Zowalaty M.E."/>
        </authorList>
    </citation>
    <scope>NUCLEOTIDE SEQUENCE [LARGE SCALE GENOMIC DNA]</scope>
    <source>
        <strain evidence="1">Pbs1</strain>
    </source>
</reference>
<evidence type="ECO:0000313" key="1">
    <source>
        <dbReference type="EMBL" id="CAH0520509.1"/>
    </source>
</evidence>
<protein>
    <submittedName>
        <fullName evidence="1">Uncharacterized protein</fullName>
    </submittedName>
</protein>
<dbReference type="Proteomes" id="UP001158986">
    <property type="component" value="Unassembled WGS sequence"/>
</dbReference>
<name>A0ABN8D8E4_9STRA</name>
<dbReference type="EMBL" id="CAKLCB010000360">
    <property type="protein sequence ID" value="CAH0520509.1"/>
    <property type="molecule type" value="Genomic_DNA"/>
</dbReference>